<evidence type="ECO:0000313" key="2">
    <source>
        <dbReference type="Proteomes" id="UP001054821"/>
    </source>
</evidence>
<accession>A0AAD5F3X5</accession>
<dbReference type="AlphaFoldDB" id="A0AAD5F3X5"/>
<organism evidence="1 2">
    <name type="scientific">Prunus dulcis</name>
    <name type="common">Almond</name>
    <name type="synonym">Amygdalus dulcis</name>
    <dbReference type="NCBI Taxonomy" id="3755"/>
    <lineage>
        <taxon>Eukaryota</taxon>
        <taxon>Viridiplantae</taxon>
        <taxon>Streptophyta</taxon>
        <taxon>Embryophyta</taxon>
        <taxon>Tracheophyta</taxon>
        <taxon>Spermatophyta</taxon>
        <taxon>Magnoliopsida</taxon>
        <taxon>eudicotyledons</taxon>
        <taxon>Gunneridae</taxon>
        <taxon>Pentapetalae</taxon>
        <taxon>rosids</taxon>
        <taxon>fabids</taxon>
        <taxon>Rosales</taxon>
        <taxon>Rosaceae</taxon>
        <taxon>Amygdaloideae</taxon>
        <taxon>Amygdaleae</taxon>
        <taxon>Prunus</taxon>
    </lineage>
</organism>
<reference evidence="1 2" key="1">
    <citation type="journal article" date="2022" name="G3 (Bethesda)">
        <title>Whole-genome sequence and methylome profiling of the almond [Prunus dulcis (Mill.) D.A. Webb] cultivar 'Nonpareil'.</title>
        <authorList>
            <person name="D'Amico-Willman K.M."/>
            <person name="Ouma W.Z."/>
            <person name="Meulia T."/>
            <person name="Sideli G.M."/>
            <person name="Gradziel T.M."/>
            <person name="Fresnedo-Ramirez J."/>
        </authorList>
    </citation>
    <scope>NUCLEOTIDE SEQUENCE [LARGE SCALE GENOMIC DNA]</scope>
    <source>
        <strain evidence="1">Clone GOH B32 T37-40</strain>
    </source>
</reference>
<gene>
    <name evidence="1" type="ORF">L3X38_005109</name>
</gene>
<protein>
    <submittedName>
        <fullName evidence="1">Uncharacterized protein</fullName>
    </submittedName>
</protein>
<dbReference type="EMBL" id="JAJFAZ020000001">
    <property type="protein sequence ID" value="KAI5352218.1"/>
    <property type="molecule type" value="Genomic_DNA"/>
</dbReference>
<proteinExistence type="predicted"/>
<name>A0AAD5F3X5_PRUDU</name>
<sequence>MNKSSPGTGFKSREGEVRRLYVEDSLDLIRMFLIPLWVTKYPKSLPDGTPNVHLLGFKFMRYSLSKPKASARFVI</sequence>
<dbReference type="Proteomes" id="UP001054821">
    <property type="component" value="Chromosome 1"/>
</dbReference>
<keyword evidence="2" id="KW-1185">Reference proteome</keyword>
<comment type="caution">
    <text evidence="1">The sequence shown here is derived from an EMBL/GenBank/DDBJ whole genome shotgun (WGS) entry which is preliminary data.</text>
</comment>
<evidence type="ECO:0000313" key="1">
    <source>
        <dbReference type="EMBL" id="KAI5352218.1"/>
    </source>
</evidence>